<evidence type="ECO:0000313" key="1">
    <source>
        <dbReference type="EMBL" id="KAG2612505.1"/>
    </source>
</evidence>
<dbReference type="Proteomes" id="UP000823388">
    <property type="component" value="Chromosome 4K"/>
</dbReference>
<protein>
    <submittedName>
        <fullName evidence="1">Uncharacterized protein</fullName>
    </submittedName>
</protein>
<comment type="caution">
    <text evidence="1">The sequence shown here is derived from an EMBL/GenBank/DDBJ whole genome shotgun (WGS) entry which is preliminary data.</text>
</comment>
<proteinExistence type="predicted"/>
<dbReference type="EMBL" id="CM029043">
    <property type="protein sequence ID" value="KAG2612505.1"/>
    <property type="molecule type" value="Genomic_DNA"/>
</dbReference>
<accession>A0A8T0TTM9</accession>
<sequence>MILALQGRIFQTLQGSCVHVIARARNPLAAVQERSQGKLLTFCKADPRLLHPVQLQQVWVLLMTFFLKSLLACKLNTLLSSATIQLFQGFIDLELFLALRLRWKEITTSKMWHLGRHARRKSTNMTRLKVL</sequence>
<reference evidence="1" key="1">
    <citation type="submission" date="2020-05" db="EMBL/GenBank/DDBJ databases">
        <title>WGS assembly of Panicum virgatum.</title>
        <authorList>
            <person name="Lovell J.T."/>
            <person name="Jenkins J."/>
            <person name="Shu S."/>
            <person name="Juenger T.E."/>
            <person name="Schmutz J."/>
        </authorList>
    </citation>
    <scope>NUCLEOTIDE SEQUENCE</scope>
    <source>
        <strain evidence="1">AP13</strain>
    </source>
</reference>
<keyword evidence="2" id="KW-1185">Reference proteome</keyword>
<gene>
    <name evidence="1" type="ORF">PVAP13_4KG293710</name>
</gene>
<dbReference type="AlphaFoldDB" id="A0A8T0TTM9"/>
<name>A0A8T0TTM9_PANVG</name>
<evidence type="ECO:0000313" key="2">
    <source>
        <dbReference type="Proteomes" id="UP000823388"/>
    </source>
</evidence>
<organism evidence="1 2">
    <name type="scientific">Panicum virgatum</name>
    <name type="common">Blackwell switchgrass</name>
    <dbReference type="NCBI Taxonomy" id="38727"/>
    <lineage>
        <taxon>Eukaryota</taxon>
        <taxon>Viridiplantae</taxon>
        <taxon>Streptophyta</taxon>
        <taxon>Embryophyta</taxon>
        <taxon>Tracheophyta</taxon>
        <taxon>Spermatophyta</taxon>
        <taxon>Magnoliopsida</taxon>
        <taxon>Liliopsida</taxon>
        <taxon>Poales</taxon>
        <taxon>Poaceae</taxon>
        <taxon>PACMAD clade</taxon>
        <taxon>Panicoideae</taxon>
        <taxon>Panicodae</taxon>
        <taxon>Paniceae</taxon>
        <taxon>Panicinae</taxon>
        <taxon>Panicum</taxon>
        <taxon>Panicum sect. Hiantes</taxon>
    </lineage>
</organism>